<dbReference type="Proteomes" id="UP000029738">
    <property type="component" value="Unassembled WGS sequence"/>
</dbReference>
<dbReference type="SUPFAM" id="SSF55031">
    <property type="entry name" value="Bacterial exopeptidase dimerisation domain"/>
    <property type="match status" value="1"/>
</dbReference>
<accession>A0A8S9SUE2</accession>
<dbReference type="SUPFAM" id="SSF53187">
    <property type="entry name" value="Zn-dependent exopeptidases"/>
    <property type="match status" value="1"/>
</dbReference>
<proteinExistence type="inferred from homology"/>
<keyword evidence="6" id="KW-1185">Reference proteome</keyword>
<dbReference type="PANTHER" id="PTHR11014">
    <property type="entry name" value="PEPTIDASE M20 FAMILY MEMBER"/>
    <property type="match status" value="1"/>
</dbReference>
<evidence type="ECO:0000256" key="3">
    <source>
        <dbReference type="PIRSR" id="PIRSR005962-1"/>
    </source>
</evidence>
<dbReference type="GO" id="GO:0046872">
    <property type="term" value="F:metal ion binding"/>
    <property type="evidence" value="ECO:0007669"/>
    <property type="project" value="UniProtKB-KW"/>
</dbReference>
<dbReference type="EMBL" id="JHEG04000002">
    <property type="protein sequence ID" value="KAF3883726.1"/>
    <property type="molecule type" value="Genomic_DNA"/>
</dbReference>
<dbReference type="FunFam" id="3.30.70.360:FF:000014">
    <property type="entry name" value="N-acyl-L-amino acid amidohydrolase"/>
    <property type="match status" value="1"/>
</dbReference>
<keyword evidence="3" id="KW-0479">Metal-binding</keyword>
<dbReference type="InterPro" id="IPR017439">
    <property type="entry name" value="Amidohydrolase"/>
</dbReference>
<feature type="domain" description="Peptidase M20 dimerisation" evidence="4">
    <location>
        <begin position="188"/>
        <end position="284"/>
    </location>
</feature>
<dbReference type="Gene3D" id="3.30.70.360">
    <property type="match status" value="1"/>
</dbReference>
<dbReference type="GO" id="GO:0016787">
    <property type="term" value="F:hydrolase activity"/>
    <property type="evidence" value="ECO:0007669"/>
    <property type="project" value="UniProtKB-KW"/>
</dbReference>
<dbReference type="AlphaFoldDB" id="A0A8S9SUE2"/>
<dbReference type="Pfam" id="PF07687">
    <property type="entry name" value="M20_dimer"/>
    <property type="match status" value="1"/>
</dbReference>
<dbReference type="PANTHER" id="PTHR11014:SF63">
    <property type="entry name" value="METALLOPEPTIDASE, PUTATIVE (AFU_ORTHOLOGUE AFUA_6G09600)-RELATED"/>
    <property type="match status" value="1"/>
</dbReference>
<dbReference type="CDD" id="cd08014">
    <property type="entry name" value="M20_Acy1-like"/>
    <property type="match status" value="1"/>
</dbReference>
<feature type="binding site" evidence="3">
    <location>
        <position position="140"/>
    </location>
    <ligand>
        <name>Mn(2+)</name>
        <dbReference type="ChEBI" id="CHEBI:29035"/>
        <label>2</label>
    </ligand>
</feature>
<dbReference type="InterPro" id="IPR002933">
    <property type="entry name" value="Peptidase_M20"/>
</dbReference>
<reference evidence="5" key="2">
    <citation type="submission" date="2019-11" db="EMBL/GenBank/DDBJ databases">
        <title>Improved Assembly of Tolypothrix boutellei genome.</title>
        <authorList>
            <person name="Sarangi A.N."/>
            <person name="Mukherjee M."/>
            <person name="Ghosh S."/>
            <person name="Singh D."/>
            <person name="Das A."/>
            <person name="Kant S."/>
            <person name="Prusty A."/>
            <person name="Tripathy S."/>
        </authorList>
    </citation>
    <scope>NUCLEOTIDE SEQUENCE</scope>
    <source>
        <strain evidence="5">VB521301</strain>
    </source>
</reference>
<evidence type="ECO:0000256" key="2">
    <source>
        <dbReference type="ARBA" id="ARBA00022801"/>
    </source>
</evidence>
<feature type="binding site" evidence="3">
    <location>
        <position position="164"/>
    </location>
    <ligand>
        <name>Mn(2+)</name>
        <dbReference type="ChEBI" id="CHEBI:29035"/>
        <label>2</label>
    </ligand>
</feature>
<feature type="binding site" evidence="3">
    <location>
        <position position="106"/>
    </location>
    <ligand>
        <name>Mn(2+)</name>
        <dbReference type="ChEBI" id="CHEBI:29035"/>
        <label>2</label>
    </ligand>
</feature>
<protein>
    <submittedName>
        <fullName evidence="5">Amidohydrolase</fullName>
    </submittedName>
</protein>
<dbReference type="RefSeq" id="WP_038077080.1">
    <property type="nucleotide sequence ID" value="NZ_JHEG04000002.1"/>
</dbReference>
<evidence type="ECO:0000256" key="1">
    <source>
        <dbReference type="ARBA" id="ARBA00006153"/>
    </source>
</evidence>
<dbReference type="InterPro" id="IPR011650">
    <property type="entry name" value="Peptidase_M20_dimer"/>
</dbReference>
<keyword evidence="3" id="KW-0464">Manganese</keyword>
<evidence type="ECO:0000259" key="4">
    <source>
        <dbReference type="Pfam" id="PF07687"/>
    </source>
</evidence>
<name>A0A8S9SUE2_9CYAN</name>
<comment type="cofactor">
    <cofactor evidence="3">
        <name>Mn(2+)</name>
        <dbReference type="ChEBI" id="CHEBI:29035"/>
    </cofactor>
    <text evidence="3">The Mn(2+) ion enhances activity.</text>
</comment>
<evidence type="ECO:0000313" key="5">
    <source>
        <dbReference type="EMBL" id="KAF3883726.1"/>
    </source>
</evidence>
<dbReference type="Gene3D" id="3.40.630.10">
    <property type="entry name" value="Zn peptidases"/>
    <property type="match status" value="1"/>
</dbReference>
<reference evidence="5" key="1">
    <citation type="journal article" date="2015" name="Genome Announc.">
        <title>Draft Genome Sequence of Tolypothrix boutellei Strain VB521301.</title>
        <authorList>
            <person name="Chandrababunaidu M.M."/>
            <person name="Singh D."/>
            <person name="Sen D."/>
            <person name="Bhan S."/>
            <person name="Das S."/>
            <person name="Gupta A."/>
            <person name="Adhikary S.P."/>
            <person name="Tripathy S."/>
        </authorList>
    </citation>
    <scope>NUCLEOTIDE SEQUENCE</scope>
    <source>
        <strain evidence="5">VB521301</strain>
    </source>
</reference>
<gene>
    <name evidence="5" type="ORF">DA73_0400039010</name>
</gene>
<feature type="binding site" evidence="3">
    <location>
        <position position="364"/>
    </location>
    <ligand>
        <name>Mn(2+)</name>
        <dbReference type="ChEBI" id="CHEBI:29035"/>
        <label>2</label>
    </ligand>
</feature>
<organism evidence="5 6">
    <name type="scientific">Tolypothrix bouteillei VB521301</name>
    <dbReference type="NCBI Taxonomy" id="1479485"/>
    <lineage>
        <taxon>Bacteria</taxon>
        <taxon>Bacillati</taxon>
        <taxon>Cyanobacteriota</taxon>
        <taxon>Cyanophyceae</taxon>
        <taxon>Nostocales</taxon>
        <taxon>Tolypothrichaceae</taxon>
        <taxon>Tolypothrix</taxon>
    </lineage>
</organism>
<dbReference type="Pfam" id="PF01546">
    <property type="entry name" value="Peptidase_M20"/>
    <property type="match status" value="1"/>
</dbReference>
<feature type="binding site" evidence="3">
    <location>
        <position position="104"/>
    </location>
    <ligand>
        <name>Mn(2+)</name>
        <dbReference type="ChEBI" id="CHEBI:29035"/>
        <label>2</label>
    </ligand>
</feature>
<dbReference type="PIRSF" id="PIRSF005962">
    <property type="entry name" value="Pept_M20D_amidohydro"/>
    <property type="match status" value="1"/>
</dbReference>
<comment type="caution">
    <text evidence="5">The sequence shown here is derived from an EMBL/GenBank/DDBJ whole genome shotgun (WGS) entry which is preliminary data.</text>
</comment>
<dbReference type="NCBIfam" id="TIGR01891">
    <property type="entry name" value="amidohydrolases"/>
    <property type="match status" value="1"/>
</dbReference>
<keyword evidence="2" id="KW-0378">Hydrolase</keyword>
<dbReference type="InterPro" id="IPR036264">
    <property type="entry name" value="Bact_exopeptidase_dim_dom"/>
</dbReference>
<comment type="similarity">
    <text evidence="1">Belongs to the peptidase M20 family.</text>
</comment>
<evidence type="ECO:0000313" key="6">
    <source>
        <dbReference type="Proteomes" id="UP000029738"/>
    </source>
</evidence>
<sequence length="393" mass="42386">MLTRIKDLASTLAPRLIEIRRHIHAHPELSAQESQTAAFVAGVLSSSGLSVKEGVGKTGVVGELRGTGNSERLLAIRADMDALPICEQTALDYASRTPGIMHACGHDVHTTVGLGTAMVLSQIAEELPGKVRFLFQSAEEIAQGANWMVADGAMKDVSGILSVHVFPSIPAGSIGVRYGALTAAADDLEIIIIGESGHGARPHEAVDAIWIASQVITSLQQAISRTQNPLRPVVVTIGKIEGGRAPNIISDKVQLLGTVRSLHPETRANLPEWIEKIVKSVCHSYGAKYQVNYRQGVPGVQNDYFLTQLLQSAAEEAWGSDRVQVLPESSLGAEDFSVYLEHAPGSMFRLGVGFKDRILNYPLHHPLFDVDESAIITGVVTLAYSAYKYWQEV</sequence>